<organism evidence="2 3">
    <name type="scientific">Bryocella elongata</name>
    <dbReference type="NCBI Taxonomy" id="863522"/>
    <lineage>
        <taxon>Bacteria</taxon>
        <taxon>Pseudomonadati</taxon>
        <taxon>Acidobacteriota</taxon>
        <taxon>Terriglobia</taxon>
        <taxon>Terriglobales</taxon>
        <taxon>Acidobacteriaceae</taxon>
        <taxon>Bryocella</taxon>
    </lineage>
</organism>
<dbReference type="Pfam" id="PF09343">
    <property type="entry name" value="DUF2460"/>
    <property type="match status" value="1"/>
</dbReference>
<gene>
    <name evidence="2" type="ORF">SAMN05421819_3571</name>
</gene>
<dbReference type="InterPro" id="IPR011740">
    <property type="entry name" value="DUF2460"/>
</dbReference>
<evidence type="ECO:0000313" key="2">
    <source>
        <dbReference type="EMBL" id="SEG56444.1"/>
    </source>
</evidence>
<feature type="domain" description="DUF2460" evidence="1">
    <location>
        <begin position="4"/>
        <end position="207"/>
    </location>
</feature>
<keyword evidence="3" id="KW-1185">Reference proteome</keyword>
<proteinExistence type="predicted"/>
<reference evidence="2 3" key="1">
    <citation type="submission" date="2016-10" db="EMBL/GenBank/DDBJ databases">
        <authorList>
            <person name="de Groot N.N."/>
        </authorList>
    </citation>
    <scope>NUCLEOTIDE SEQUENCE [LARGE SCALE GENOMIC DNA]</scope>
    <source>
        <strain evidence="2 3">DSM 22489</strain>
    </source>
</reference>
<dbReference type="RefSeq" id="WP_103934420.1">
    <property type="nucleotide sequence ID" value="NZ_FNVA01000006.1"/>
</dbReference>
<accession>A0A1H6B7D5</accession>
<dbReference type="OrthoDB" id="1685145at2"/>
<protein>
    <submittedName>
        <fullName evidence="2">TIGR02217 family protein</fullName>
    </submittedName>
</protein>
<name>A0A1H6B7D5_9BACT</name>
<dbReference type="EMBL" id="FNVA01000006">
    <property type="protein sequence ID" value="SEG56444.1"/>
    <property type="molecule type" value="Genomic_DNA"/>
</dbReference>
<sequence>MSDALFPILPGLTWDITYSPSFDNVEQRSKNGAVTVLMNDPYPQWSFELSYEFLRDAPGQVATPRNPKNYPELQQLVGFFLQRGGNADTFLLDPELLTGKREPVAAHQIGTGDGATTVFYLVRDLGGYAMEVQDPIPGSVKVMVNGAVVSGWTLGTKGDITFAAAPAESAVITASFRWRWSVRFAQSSQQFKAFMFDLYEADSVKLIQDKR</sequence>
<evidence type="ECO:0000313" key="3">
    <source>
        <dbReference type="Proteomes" id="UP000236728"/>
    </source>
</evidence>
<dbReference type="AlphaFoldDB" id="A0A1H6B7D5"/>
<evidence type="ECO:0000259" key="1">
    <source>
        <dbReference type="Pfam" id="PF09343"/>
    </source>
</evidence>
<dbReference type="Proteomes" id="UP000236728">
    <property type="component" value="Unassembled WGS sequence"/>
</dbReference>